<evidence type="ECO:0000313" key="2">
    <source>
        <dbReference type="WBParaSite" id="PS1159_v2.g10215.t1"/>
    </source>
</evidence>
<dbReference type="Proteomes" id="UP000887580">
    <property type="component" value="Unplaced"/>
</dbReference>
<reference evidence="2" key="1">
    <citation type="submission" date="2022-11" db="UniProtKB">
        <authorList>
            <consortium name="WormBaseParasite"/>
        </authorList>
    </citation>
    <scope>IDENTIFICATION</scope>
</reference>
<organism evidence="1 2">
    <name type="scientific">Panagrolaimus sp. PS1159</name>
    <dbReference type="NCBI Taxonomy" id="55785"/>
    <lineage>
        <taxon>Eukaryota</taxon>
        <taxon>Metazoa</taxon>
        <taxon>Ecdysozoa</taxon>
        <taxon>Nematoda</taxon>
        <taxon>Chromadorea</taxon>
        <taxon>Rhabditida</taxon>
        <taxon>Tylenchina</taxon>
        <taxon>Panagrolaimomorpha</taxon>
        <taxon>Panagrolaimoidea</taxon>
        <taxon>Panagrolaimidae</taxon>
        <taxon>Panagrolaimus</taxon>
    </lineage>
</organism>
<proteinExistence type="predicted"/>
<protein>
    <submittedName>
        <fullName evidence="2">Uncharacterized protein</fullName>
    </submittedName>
</protein>
<dbReference type="WBParaSite" id="PS1159_v2.g10215.t1">
    <property type="protein sequence ID" value="PS1159_v2.g10215.t1"/>
    <property type="gene ID" value="PS1159_v2.g10215"/>
</dbReference>
<accession>A0AC35ERP3</accession>
<evidence type="ECO:0000313" key="1">
    <source>
        <dbReference type="Proteomes" id="UP000887580"/>
    </source>
</evidence>
<sequence length="578" mass="65492">MANLFVATQKYENRYAYGLTLGCTFFFFELSEYEIFDRALDFYQSQYDLNRYINHNGDFCPVDMFNVRYISQNSTPYFEILELSTGTLHFIRITKKKIFFKQITPKRATSSPKSMTFGSWVFDKSSGWATHYGNLLIHSKPSVNPRSGRHEVRTFIRHKHDAFPGACIKLSFSKWHLFQIYPLVGDEAYDFENYVQHDVAIPPRVVPSEHENLEYYFYATIGVIGFGVITIFTGIGLSIWKLIKYVLLEKQRSEIEKFVVACYVEKLEKISKVPKEAEKPKRSKKKKKRYSPSESKSSYRHRRRHNRRRRSLSASESLSKIPHGSKIIPLPNEKDLFASDRKKAELKPAAVQEPRKDKTGRQPSKGPSQSVCSLKSVTQSLDNSLDWTGKGVRVSKRQVAYEQHKEDKSKDEEDAYKLGLNLSTYKRKKKRQQHGLQSNDDLESKKTEETQYPLSQASGMSSYTKPIAPTPPSAPSKTATATPVAPGITNSTLLRGDKTPAQDEARYQRAEKELQDRLESEKRKREQHAAKAATAAAAGGGGGAKPVGGGAKVQLANNNPYGSLSVPLDDVFAAEKKK</sequence>
<name>A0AC35ERP3_9BILA</name>